<dbReference type="GO" id="GO:0046872">
    <property type="term" value="F:metal ion binding"/>
    <property type="evidence" value="ECO:0007669"/>
    <property type="project" value="UniProtKB-KW"/>
</dbReference>
<dbReference type="AlphaFoldDB" id="A0A0C2IXS3"/>
<dbReference type="Gene3D" id="3.40.390.10">
    <property type="entry name" value="Collagenase (Catalytic Domain)"/>
    <property type="match status" value="1"/>
</dbReference>
<feature type="chain" id="PRO_5002150889" evidence="2">
    <location>
        <begin position="17"/>
        <end position="324"/>
    </location>
</feature>
<organism evidence="4 5">
    <name type="scientific">Thelohanellus kitauei</name>
    <name type="common">Myxosporean</name>
    <dbReference type="NCBI Taxonomy" id="669202"/>
    <lineage>
        <taxon>Eukaryota</taxon>
        <taxon>Metazoa</taxon>
        <taxon>Cnidaria</taxon>
        <taxon>Myxozoa</taxon>
        <taxon>Myxosporea</taxon>
        <taxon>Bivalvulida</taxon>
        <taxon>Platysporina</taxon>
        <taxon>Myxobolidae</taxon>
        <taxon>Thelohanellus</taxon>
    </lineage>
</organism>
<feature type="domain" description="Peptidase M12B" evidence="3">
    <location>
        <begin position="204"/>
        <end position="311"/>
    </location>
</feature>
<keyword evidence="5" id="KW-1185">Reference proteome</keyword>
<reference evidence="4 5" key="1">
    <citation type="journal article" date="2014" name="Genome Biol. Evol.">
        <title>The genome of the myxosporean Thelohanellus kitauei shows adaptations to nutrient acquisition within its fish host.</title>
        <authorList>
            <person name="Yang Y."/>
            <person name="Xiong J."/>
            <person name="Zhou Z."/>
            <person name="Huo F."/>
            <person name="Miao W."/>
            <person name="Ran C."/>
            <person name="Liu Y."/>
            <person name="Zhang J."/>
            <person name="Feng J."/>
            <person name="Wang M."/>
            <person name="Wang M."/>
            <person name="Wang L."/>
            <person name="Yao B."/>
        </authorList>
    </citation>
    <scope>NUCLEOTIDE SEQUENCE [LARGE SCALE GENOMIC DNA]</scope>
    <source>
        <strain evidence="4">Wuqing</strain>
    </source>
</reference>
<dbReference type="Pfam" id="PF13574">
    <property type="entry name" value="Reprolysin_2"/>
    <property type="match status" value="1"/>
</dbReference>
<dbReference type="GO" id="GO:0007229">
    <property type="term" value="P:integrin-mediated signaling pathway"/>
    <property type="evidence" value="ECO:0007669"/>
    <property type="project" value="UniProtKB-KW"/>
</dbReference>
<name>A0A0C2IXS3_THEKT</name>
<evidence type="ECO:0000256" key="2">
    <source>
        <dbReference type="SAM" id="SignalP"/>
    </source>
</evidence>
<keyword evidence="2" id="KW-0732">Signal</keyword>
<gene>
    <name evidence="4" type="ORF">RF11_01622</name>
</gene>
<evidence type="ECO:0000313" key="5">
    <source>
        <dbReference type="Proteomes" id="UP000031668"/>
    </source>
</evidence>
<evidence type="ECO:0000259" key="3">
    <source>
        <dbReference type="PROSITE" id="PS50215"/>
    </source>
</evidence>
<feature type="binding site" evidence="1">
    <location>
        <position position="252"/>
    </location>
    <ligand>
        <name>Zn(2+)</name>
        <dbReference type="ChEBI" id="CHEBI:29105"/>
        <note>catalytic</note>
    </ligand>
</feature>
<feature type="binding site" evidence="1">
    <location>
        <position position="248"/>
    </location>
    <ligand>
        <name>Zn(2+)</name>
        <dbReference type="ChEBI" id="CHEBI:29105"/>
        <note>catalytic</note>
    </ligand>
</feature>
<evidence type="ECO:0000256" key="1">
    <source>
        <dbReference type="PROSITE-ProRule" id="PRU00276"/>
    </source>
</evidence>
<dbReference type="GO" id="GO:0005886">
    <property type="term" value="C:plasma membrane"/>
    <property type="evidence" value="ECO:0007669"/>
    <property type="project" value="TreeGrafter"/>
</dbReference>
<feature type="signal peptide" evidence="2">
    <location>
        <begin position="1"/>
        <end position="16"/>
    </location>
</feature>
<dbReference type="GO" id="GO:0004222">
    <property type="term" value="F:metalloendopeptidase activity"/>
    <property type="evidence" value="ECO:0007669"/>
    <property type="project" value="InterPro"/>
</dbReference>
<dbReference type="InterPro" id="IPR024079">
    <property type="entry name" value="MetalloPept_cat_dom_sf"/>
</dbReference>
<dbReference type="Proteomes" id="UP000031668">
    <property type="component" value="Unassembled WGS sequence"/>
</dbReference>
<dbReference type="OrthoDB" id="2131567at2759"/>
<feature type="binding site" evidence="1">
    <location>
        <position position="258"/>
    </location>
    <ligand>
        <name>Zn(2+)</name>
        <dbReference type="ChEBI" id="CHEBI:29105"/>
        <note>catalytic</note>
    </ligand>
</feature>
<proteinExistence type="predicted"/>
<accession>A0A0C2IXS3</accession>
<dbReference type="PANTHER" id="PTHR45702:SF2">
    <property type="entry name" value="KUZBANIAN, ISOFORM A"/>
    <property type="match status" value="1"/>
</dbReference>
<keyword evidence="1" id="KW-0479">Metal-binding</keyword>
<dbReference type="PROSITE" id="PS50215">
    <property type="entry name" value="ADAM_MEPRO"/>
    <property type="match status" value="1"/>
</dbReference>
<dbReference type="SUPFAM" id="SSF55486">
    <property type="entry name" value="Metalloproteases ('zincins'), catalytic domain"/>
    <property type="match status" value="1"/>
</dbReference>
<evidence type="ECO:0000313" key="4">
    <source>
        <dbReference type="EMBL" id="KII70169.1"/>
    </source>
</evidence>
<sequence length="324" mass="37110">MKTKMFILYLETYVVGVLFDTDQNNTRISGFVIDHIFHGEITLSNGTVVYFEDPVKYPNIHKKCLTCPSFTYTKNDYINIWKGKEVYRMKQVNFSADIERKSKNIYKSIAYQKLHENFVKRYLTLSTTIAQISGHIRVLNKFLSENFQDNQVLQYHIKYVKVFGRGHELDAVKHSPEPLLVGAVKLSENTDVCTTGVYVSEDWDEILGYAHLGNSIYGLCNIKSAFVVTSILSNTQVSDAILRSTTVHEIGHNLGSEHDPEENSKSHTLKEIEECSSIHRYVMAALTSDVEDENNLKFSPCSIKAMRNIINIPRRRKCLKGFLH</sequence>
<dbReference type="InterPro" id="IPR001590">
    <property type="entry name" value="Peptidase_M12B"/>
</dbReference>
<dbReference type="GO" id="GO:0006509">
    <property type="term" value="P:membrane protein ectodomain proteolysis"/>
    <property type="evidence" value="ECO:0007669"/>
    <property type="project" value="TreeGrafter"/>
</dbReference>
<dbReference type="EMBL" id="JWZT01002159">
    <property type="protein sequence ID" value="KII70169.1"/>
    <property type="molecule type" value="Genomic_DNA"/>
</dbReference>
<dbReference type="GO" id="GO:0007219">
    <property type="term" value="P:Notch signaling pathway"/>
    <property type="evidence" value="ECO:0007669"/>
    <property type="project" value="TreeGrafter"/>
</dbReference>
<comment type="caution">
    <text evidence="1">Lacks conserved residue(s) required for the propagation of feature annotation.</text>
</comment>
<feature type="active site" evidence="1">
    <location>
        <position position="249"/>
    </location>
</feature>
<dbReference type="PANTHER" id="PTHR45702">
    <property type="entry name" value="ADAM10/ADAM17 METALLOPEPTIDASE FAMILY MEMBER"/>
    <property type="match status" value="1"/>
</dbReference>
<dbReference type="InterPro" id="IPR051489">
    <property type="entry name" value="ADAM_Metalloproteinase"/>
</dbReference>
<keyword evidence="4" id="KW-0401">Integrin</keyword>
<keyword evidence="1" id="KW-0862">Zinc</keyword>
<comment type="caution">
    <text evidence="4">The sequence shown here is derived from an EMBL/GenBank/DDBJ whole genome shotgun (WGS) entry which is preliminary data.</text>
</comment>
<protein>
    <submittedName>
        <fullName evidence="4">Disintegrin and metalloproteinase domain-containing protein 10</fullName>
    </submittedName>
</protein>